<dbReference type="CDD" id="cd05476">
    <property type="entry name" value="pepsin_A_like_plant"/>
    <property type="match status" value="1"/>
</dbReference>
<dbReference type="InterPro" id="IPR033121">
    <property type="entry name" value="PEPTIDASE_A1"/>
</dbReference>
<keyword evidence="9" id="KW-1185">Reference proteome</keyword>
<dbReference type="PANTHER" id="PTHR47967">
    <property type="entry name" value="OS07G0603500 PROTEIN-RELATED"/>
    <property type="match status" value="1"/>
</dbReference>
<dbReference type="AlphaFoldDB" id="A0A445DHL9"/>
<evidence type="ECO:0000256" key="2">
    <source>
        <dbReference type="ARBA" id="ARBA00022670"/>
    </source>
</evidence>
<dbReference type="InterPro" id="IPR032799">
    <property type="entry name" value="TAXi_C"/>
</dbReference>
<protein>
    <recommendedName>
        <fullName evidence="7">Peptidase A1 domain-containing protein</fullName>
    </recommendedName>
</protein>
<feature type="chain" id="PRO_5019143306" description="Peptidase A1 domain-containing protein" evidence="6">
    <location>
        <begin position="22"/>
        <end position="462"/>
    </location>
</feature>
<accession>A0A445DHL9</accession>
<keyword evidence="2" id="KW-0645">Protease</keyword>
<keyword evidence="3" id="KW-0064">Aspartyl protease</keyword>
<dbReference type="InterPro" id="IPR021109">
    <property type="entry name" value="Peptidase_aspartic_dom_sf"/>
</dbReference>
<comment type="caution">
    <text evidence="8">The sequence shown here is derived from an EMBL/GenBank/DDBJ whole genome shotgun (WGS) entry which is preliminary data.</text>
</comment>
<proteinExistence type="inferred from homology"/>
<organism evidence="8 9">
    <name type="scientific">Arachis hypogaea</name>
    <name type="common">Peanut</name>
    <dbReference type="NCBI Taxonomy" id="3818"/>
    <lineage>
        <taxon>Eukaryota</taxon>
        <taxon>Viridiplantae</taxon>
        <taxon>Streptophyta</taxon>
        <taxon>Embryophyta</taxon>
        <taxon>Tracheophyta</taxon>
        <taxon>Spermatophyta</taxon>
        <taxon>Magnoliopsida</taxon>
        <taxon>eudicotyledons</taxon>
        <taxon>Gunneridae</taxon>
        <taxon>Pentapetalae</taxon>
        <taxon>rosids</taxon>
        <taxon>fabids</taxon>
        <taxon>Fabales</taxon>
        <taxon>Fabaceae</taxon>
        <taxon>Papilionoideae</taxon>
        <taxon>50 kb inversion clade</taxon>
        <taxon>dalbergioids sensu lato</taxon>
        <taxon>Dalbergieae</taxon>
        <taxon>Pterocarpus clade</taxon>
        <taxon>Arachis</taxon>
    </lineage>
</organism>
<evidence type="ECO:0000313" key="8">
    <source>
        <dbReference type="EMBL" id="RYR62669.1"/>
    </source>
</evidence>
<evidence type="ECO:0000256" key="3">
    <source>
        <dbReference type="ARBA" id="ARBA00022750"/>
    </source>
</evidence>
<keyword evidence="6" id="KW-0732">Signal</keyword>
<dbReference type="InterPro" id="IPR051708">
    <property type="entry name" value="Plant_Aspart_Prot_A1"/>
</dbReference>
<feature type="domain" description="Peptidase A1" evidence="7">
    <location>
        <begin position="113"/>
        <end position="453"/>
    </location>
</feature>
<reference evidence="8 9" key="1">
    <citation type="submission" date="2019-01" db="EMBL/GenBank/DDBJ databases">
        <title>Sequencing of cultivated peanut Arachis hypogaea provides insights into genome evolution and oil improvement.</title>
        <authorList>
            <person name="Chen X."/>
        </authorList>
    </citation>
    <scope>NUCLEOTIDE SEQUENCE [LARGE SCALE GENOMIC DNA]</scope>
    <source>
        <strain evidence="9">cv. Fuhuasheng</strain>
        <tissue evidence="8">Leaves</tissue>
    </source>
</reference>
<dbReference type="Proteomes" id="UP000289738">
    <property type="component" value="Chromosome A04"/>
</dbReference>
<evidence type="ECO:0000256" key="4">
    <source>
        <dbReference type="ARBA" id="ARBA00022801"/>
    </source>
</evidence>
<dbReference type="PROSITE" id="PS51767">
    <property type="entry name" value="PEPTIDASE_A1"/>
    <property type="match status" value="1"/>
</dbReference>
<comment type="similarity">
    <text evidence="1">Belongs to the peptidase A1 family.</text>
</comment>
<dbReference type="STRING" id="3818.A0A445DHL9"/>
<evidence type="ECO:0000256" key="1">
    <source>
        <dbReference type="ARBA" id="ARBA00007447"/>
    </source>
</evidence>
<dbReference type="InterPro" id="IPR034161">
    <property type="entry name" value="Pepsin-like_plant"/>
</dbReference>
<dbReference type="InterPro" id="IPR001969">
    <property type="entry name" value="Aspartic_peptidase_AS"/>
</dbReference>
<evidence type="ECO:0000256" key="6">
    <source>
        <dbReference type="SAM" id="SignalP"/>
    </source>
</evidence>
<name>A0A445DHL9_ARAHY</name>
<feature type="signal peptide" evidence="6">
    <location>
        <begin position="1"/>
        <end position="21"/>
    </location>
</feature>
<evidence type="ECO:0000313" key="9">
    <source>
        <dbReference type="Proteomes" id="UP000289738"/>
    </source>
</evidence>
<dbReference type="Pfam" id="PF14543">
    <property type="entry name" value="TAXi_N"/>
    <property type="match status" value="1"/>
</dbReference>
<dbReference type="Pfam" id="PF14541">
    <property type="entry name" value="TAXi_C"/>
    <property type="match status" value="1"/>
</dbReference>
<dbReference type="FunFam" id="2.40.70.10:FF:000033">
    <property type="entry name" value="Aspartyl protease family protein"/>
    <property type="match status" value="1"/>
</dbReference>
<dbReference type="GO" id="GO:0006508">
    <property type="term" value="P:proteolysis"/>
    <property type="evidence" value="ECO:0007669"/>
    <property type="project" value="UniProtKB-KW"/>
</dbReference>
<dbReference type="PANTHER" id="PTHR47967:SF14">
    <property type="entry name" value="EUKARYOTIC ASPARTYL PROTEASE FAMILY PROTEIN"/>
    <property type="match status" value="1"/>
</dbReference>
<keyword evidence="4" id="KW-0378">Hydrolase</keyword>
<keyword evidence="5" id="KW-0325">Glycoprotein</keyword>
<dbReference type="GO" id="GO:0004190">
    <property type="term" value="F:aspartic-type endopeptidase activity"/>
    <property type="evidence" value="ECO:0007669"/>
    <property type="project" value="UniProtKB-KW"/>
</dbReference>
<dbReference type="EMBL" id="SDMP01000004">
    <property type="protein sequence ID" value="RYR62669.1"/>
    <property type="molecule type" value="Genomic_DNA"/>
</dbReference>
<dbReference type="SUPFAM" id="SSF50630">
    <property type="entry name" value="Acid proteases"/>
    <property type="match status" value="1"/>
</dbReference>
<evidence type="ECO:0000256" key="5">
    <source>
        <dbReference type="ARBA" id="ARBA00023180"/>
    </source>
</evidence>
<dbReference type="InterPro" id="IPR032861">
    <property type="entry name" value="TAXi_N"/>
</dbReference>
<dbReference type="GO" id="GO:0005576">
    <property type="term" value="C:extracellular region"/>
    <property type="evidence" value="ECO:0007669"/>
    <property type="project" value="TreeGrafter"/>
</dbReference>
<dbReference type="PROSITE" id="PS00141">
    <property type="entry name" value="ASP_PROTEASE"/>
    <property type="match status" value="1"/>
</dbReference>
<dbReference type="Gene3D" id="2.40.70.10">
    <property type="entry name" value="Acid Proteases"/>
    <property type="match status" value="2"/>
</dbReference>
<gene>
    <name evidence="8" type="ORF">Ahy_A04g020383</name>
</gene>
<sequence length="462" mass="50692">MALVQETLILVLLTFSTWCFSTSISTNSSTTTSLAKLPNATTAKPKRLVTKLIHQRSVHHPHYNQSETAKERIELDIQHSIARVTYLHARIEGTMAANDHRTQLSPSSSGRTIMANISVGQPPTPQLVVMDTASEIFWIMCNPCSNCDQHLGQLFDPSKSSTYTQLCRTPCGFRGCNCHPLDRSPFSITYADHSSASGTLAYETLVFETSDEGSIQIPNIEFGCGRDIVYNNDPGYNGILGLNNAPMSLASQIGHKFSYCIGSLADKSSNYNQLILGEGADLEGYPTHFQALRGMYYITMEGISIGEKRLDIAPATFEIKENGAGGVIIDTGSTLTYLPDDVQNLLYKEVRNILGGSFRKVIIETYPWLYCYLGVVSRDLVGFPVVTFHFAQGADLALDTGSFFEQLTDSVFCMAIGPVSATGLDNRSSVIGLLAQQSYNVGYDLVNQIVYFQRIDCQLLSG</sequence>
<evidence type="ECO:0000259" key="7">
    <source>
        <dbReference type="PROSITE" id="PS51767"/>
    </source>
</evidence>